<proteinExistence type="predicted"/>
<dbReference type="PANTHER" id="PTHR24559:SF444">
    <property type="entry name" value="REVERSE TRANSCRIPTASE DOMAIN-CONTAINING PROTEIN"/>
    <property type="match status" value="1"/>
</dbReference>
<keyword evidence="2" id="KW-1185">Reference proteome</keyword>
<dbReference type="Proteomes" id="UP000184267">
    <property type="component" value="Unassembled WGS sequence"/>
</dbReference>
<name>A0A1M2V3H3_TRAPU</name>
<gene>
    <name evidence="1" type="ORF">TRAPUB_7387</name>
</gene>
<dbReference type="AlphaFoldDB" id="A0A1M2V3H3"/>
<dbReference type="InterPro" id="IPR043502">
    <property type="entry name" value="DNA/RNA_pol_sf"/>
</dbReference>
<protein>
    <submittedName>
        <fullName evidence="1">Uncharacterized protein</fullName>
    </submittedName>
</protein>
<dbReference type="InterPro" id="IPR053134">
    <property type="entry name" value="RNA-dir_DNA_polymerase"/>
</dbReference>
<sequence length="146" mass="16912">MRPAPDTLPPFREINHHIPLLDKAKKYRYHLPQCADVVKPELIAKINRYVNAGWWKPITVTQAAPLLCVAKKNGKLRTVLDARQRNLNTVHDLTPFPDQDQIWMDVARVKYRSKIDLSDTYEQIRIVAEDVWKTAFATPYGTFVSE</sequence>
<feature type="non-terminal residue" evidence="1">
    <location>
        <position position="146"/>
    </location>
</feature>
<comment type="caution">
    <text evidence="1">The sequence shown here is derived from an EMBL/GenBank/DDBJ whole genome shotgun (WGS) entry which is preliminary data.</text>
</comment>
<dbReference type="Gene3D" id="3.10.10.10">
    <property type="entry name" value="HIV Type 1 Reverse Transcriptase, subunit A, domain 1"/>
    <property type="match status" value="1"/>
</dbReference>
<evidence type="ECO:0000313" key="2">
    <source>
        <dbReference type="Proteomes" id="UP000184267"/>
    </source>
</evidence>
<reference evidence="1 2" key="1">
    <citation type="submission" date="2016-10" db="EMBL/GenBank/DDBJ databases">
        <title>Genome sequence of the basidiomycete white-rot fungus Trametes pubescens.</title>
        <authorList>
            <person name="Makela M.R."/>
            <person name="Granchi Z."/>
            <person name="Peng M."/>
            <person name="De Vries R.P."/>
            <person name="Grigoriev I."/>
            <person name="Riley R."/>
            <person name="Hilden K."/>
        </authorList>
    </citation>
    <scope>NUCLEOTIDE SEQUENCE [LARGE SCALE GENOMIC DNA]</scope>
    <source>
        <strain evidence="1 2">FBCC735</strain>
    </source>
</reference>
<dbReference type="SUPFAM" id="SSF56672">
    <property type="entry name" value="DNA/RNA polymerases"/>
    <property type="match status" value="1"/>
</dbReference>
<dbReference type="OrthoDB" id="3254954at2759"/>
<dbReference type="EMBL" id="MNAD01001697">
    <property type="protein sequence ID" value="OJT02151.1"/>
    <property type="molecule type" value="Genomic_DNA"/>
</dbReference>
<organism evidence="1 2">
    <name type="scientific">Trametes pubescens</name>
    <name type="common">White-rot fungus</name>
    <dbReference type="NCBI Taxonomy" id="154538"/>
    <lineage>
        <taxon>Eukaryota</taxon>
        <taxon>Fungi</taxon>
        <taxon>Dikarya</taxon>
        <taxon>Basidiomycota</taxon>
        <taxon>Agaricomycotina</taxon>
        <taxon>Agaricomycetes</taxon>
        <taxon>Polyporales</taxon>
        <taxon>Polyporaceae</taxon>
        <taxon>Trametes</taxon>
    </lineage>
</organism>
<accession>A0A1M2V3H3</accession>
<evidence type="ECO:0000313" key="1">
    <source>
        <dbReference type="EMBL" id="OJT02151.1"/>
    </source>
</evidence>
<dbReference type="STRING" id="154538.A0A1M2V3H3"/>
<dbReference type="PANTHER" id="PTHR24559">
    <property type="entry name" value="TRANSPOSON TY3-I GAG-POL POLYPROTEIN"/>
    <property type="match status" value="1"/>
</dbReference>